<dbReference type="EMBL" id="JXQQ01000084">
    <property type="protein sequence ID" value="KIQ21960.1"/>
    <property type="molecule type" value="Genomic_DNA"/>
</dbReference>
<dbReference type="RefSeq" id="WP_042581971.1">
    <property type="nucleotide sequence ID" value="NZ_JXQQ01000084.1"/>
</dbReference>
<protein>
    <recommendedName>
        <fullName evidence="3">CHAT domain-containing protein</fullName>
    </recommendedName>
</protein>
<accession>A0A0D0LWY7</accession>
<dbReference type="Pfam" id="PF13424">
    <property type="entry name" value="TPR_12"/>
    <property type="match status" value="3"/>
</dbReference>
<reference evidence="4 5" key="1">
    <citation type="submission" date="2014-12" db="EMBL/GenBank/DDBJ databases">
        <title>16Stimator: statistical estimation of ribosomal gene copy numbers from draft genome assemblies.</title>
        <authorList>
            <person name="Perisin M.A."/>
            <person name="Vetter M."/>
            <person name="Gilbert J.A."/>
            <person name="Bergelson J."/>
        </authorList>
    </citation>
    <scope>NUCLEOTIDE SEQUENCE [LARGE SCALE GENOMIC DNA]</scope>
    <source>
        <strain evidence="4 5">MEDvA23</strain>
    </source>
</reference>
<feature type="signal peptide" evidence="2">
    <location>
        <begin position="1"/>
        <end position="23"/>
    </location>
</feature>
<evidence type="ECO:0000313" key="5">
    <source>
        <dbReference type="Proteomes" id="UP000032067"/>
    </source>
</evidence>
<proteinExistence type="predicted"/>
<dbReference type="PANTHER" id="PTHR46082:SF6">
    <property type="entry name" value="AAA+ ATPASE DOMAIN-CONTAINING PROTEIN-RELATED"/>
    <property type="match status" value="1"/>
</dbReference>
<dbReference type="SUPFAM" id="SSF48452">
    <property type="entry name" value="TPR-like"/>
    <property type="match status" value="2"/>
</dbReference>
<feature type="chain" id="PRO_5002233386" description="CHAT domain-containing protein" evidence="2">
    <location>
        <begin position="24"/>
        <end position="1042"/>
    </location>
</feature>
<dbReference type="AlphaFoldDB" id="A0A0D0LWY7"/>
<dbReference type="InterPro" id="IPR053137">
    <property type="entry name" value="NLR-like"/>
</dbReference>
<comment type="caution">
    <text evidence="4">The sequence shown here is derived from an EMBL/GenBank/DDBJ whole genome shotgun (WGS) entry which is preliminary data.</text>
</comment>
<feature type="domain" description="CHAT" evidence="3">
    <location>
        <begin position="708"/>
        <end position="1042"/>
    </location>
</feature>
<keyword evidence="1" id="KW-0175">Coiled coil</keyword>
<evidence type="ECO:0000256" key="1">
    <source>
        <dbReference type="SAM" id="Coils"/>
    </source>
</evidence>
<name>A0A0D0LWY7_VARPD</name>
<sequence>MLTRNGVVALLLLIPASFIGASAQEKTTAPAAATASTAGARAPAAPDPLRILAGEFASVRKQLEEAEATSAQGRFADAGRTLESALGAIDGASLNAKDPMQRYLAEDLVLGRLIDNSELRADDESQLRWLEKRRDARRAFWGEDANAALAAQNAWALQLCKVGRCQEAIAVQEAVARKTLQTQGPGSRNTLVARHNLGVALGQSGRYAEALAISRELAGEAEARWGANDPTTLRFRNSVAADYTDLGQYADALIAHEAVYRARQAALGPAAPDTLSSLGSLAATYGMLSRTREALSLSQQGHELARRSFGPAHPRTQYAASALAIELRRAGRLGEARALSQQAWDTLSGLRGARHPETLYAMNVHASVLDAQGDHAEAVRVTGEALQMRREVMGEMHPLTLAALRSAGRARLSAGDAAGALVLLTQAHEGHVRLLGDAHPETLLALIDRMSAALQADQLDSVRPFLPAYVAHVESLRAQHGLSPKSRRTLFERYVEGYRHYALASLRGGEADRAFELAELSKARTLLEGMALQRANRSGALPADAQQAIALHEARLAALDRNIDAAAGQADRRQQLESERNIVVRAYADLQARLRARYPKYRQLAEAPKATLADARRLLPADTLFISYLVDGARVMAFAVDRSGLRHASELAAAPDLAATVEAFRKLSGDALEPQQAVWQTGPGSYRLGLRDKPPVPGAVAVDDAAPLGAVLSAQLLEPMAALIRSHDKIVVAPDAALALLPFDALPFDGRPMAGTRELSYIQSLSMLAALASRKEAYAKLPSRRALLAFGNPLYRAAGDGAAASSRSAAPGVVDREAAAQSIAESAESAESDEGVDEAIALLRESTWDNLPGTAREIDAVRRAVDRGRVDVVTGGNATERKLLDMDGSGQLARYRRLLFSVHGYLSTSVPALSALVLGQVGNPPTLDGYVTAAEWPAYTLRSDLVVMSACDTGVGKVVHGEGVMGLPYALYMAGNTSTVMTLWPVSDESTARFMEAFFRRLNAGEPTQQALAGTKRAFASGEHGEKLRRPAYWAGFVLYGA</sequence>
<dbReference type="InterPro" id="IPR011990">
    <property type="entry name" value="TPR-like_helical_dom_sf"/>
</dbReference>
<dbReference type="Proteomes" id="UP000032067">
    <property type="component" value="Unassembled WGS sequence"/>
</dbReference>
<organism evidence="4 5">
    <name type="scientific">Variovorax paradoxus</name>
    <dbReference type="NCBI Taxonomy" id="34073"/>
    <lineage>
        <taxon>Bacteria</taxon>
        <taxon>Pseudomonadati</taxon>
        <taxon>Pseudomonadota</taxon>
        <taxon>Betaproteobacteria</taxon>
        <taxon>Burkholderiales</taxon>
        <taxon>Comamonadaceae</taxon>
        <taxon>Variovorax</taxon>
    </lineage>
</organism>
<dbReference type="Gene3D" id="1.25.40.10">
    <property type="entry name" value="Tetratricopeptide repeat domain"/>
    <property type="match status" value="2"/>
</dbReference>
<dbReference type="InterPro" id="IPR024983">
    <property type="entry name" value="CHAT_dom"/>
</dbReference>
<dbReference type="PANTHER" id="PTHR46082">
    <property type="entry name" value="ATP/GTP-BINDING PROTEIN-RELATED"/>
    <property type="match status" value="1"/>
</dbReference>
<dbReference type="OrthoDB" id="8827976at2"/>
<gene>
    <name evidence="4" type="ORF">RT97_27245</name>
</gene>
<evidence type="ECO:0000259" key="3">
    <source>
        <dbReference type="Pfam" id="PF12770"/>
    </source>
</evidence>
<keyword evidence="2" id="KW-0732">Signal</keyword>
<evidence type="ECO:0000313" key="4">
    <source>
        <dbReference type="EMBL" id="KIQ21960.1"/>
    </source>
</evidence>
<dbReference type="Pfam" id="PF12770">
    <property type="entry name" value="CHAT"/>
    <property type="match status" value="1"/>
</dbReference>
<evidence type="ECO:0000256" key="2">
    <source>
        <dbReference type="SAM" id="SignalP"/>
    </source>
</evidence>
<feature type="coiled-coil region" evidence="1">
    <location>
        <begin position="549"/>
        <end position="593"/>
    </location>
</feature>